<keyword evidence="2" id="KW-1185">Reference proteome</keyword>
<feature type="transmembrane region" description="Helical" evidence="1">
    <location>
        <begin position="100"/>
        <end position="118"/>
    </location>
</feature>
<evidence type="ECO:0000313" key="2">
    <source>
        <dbReference type="Proteomes" id="UP000887578"/>
    </source>
</evidence>
<dbReference type="WBParaSite" id="PDA_v2.g8422.t1">
    <property type="protein sequence ID" value="PDA_v2.g8422.t1"/>
    <property type="gene ID" value="PDA_v2.g8422"/>
</dbReference>
<keyword evidence="1" id="KW-0472">Membrane</keyword>
<accession>A0A914QX53</accession>
<feature type="transmembrane region" description="Helical" evidence="1">
    <location>
        <begin position="130"/>
        <end position="148"/>
    </location>
</feature>
<reference evidence="3" key="1">
    <citation type="submission" date="2022-11" db="UniProtKB">
        <authorList>
            <consortium name="WormBaseParasite"/>
        </authorList>
    </citation>
    <scope>IDENTIFICATION</scope>
</reference>
<sequence length="187" mass="23291">MLQRFFNIFNDPYIPKGRNNTETNLKRIHHDSLKLFIDMHYLTLLIEFPWISTLYLSDFSLSFFDWYMTFWIHFYAYLLITASVLYFIDRQNAYEWFFNINAVHIFMSLGILFDYGWLFANGFSFGDFRIYMFYDYGLYHIYALINFWKLKNFYRHSRFVIENWIVMEEYEEFLDKNFRFTFMPKGF</sequence>
<dbReference type="AlphaFoldDB" id="A0A914QX53"/>
<name>A0A914QX53_9BILA</name>
<dbReference type="Proteomes" id="UP000887578">
    <property type="component" value="Unplaced"/>
</dbReference>
<keyword evidence="1" id="KW-1133">Transmembrane helix</keyword>
<evidence type="ECO:0000256" key="1">
    <source>
        <dbReference type="SAM" id="Phobius"/>
    </source>
</evidence>
<organism evidence="2 3">
    <name type="scientific">Panagrolaimus davidi</name>
    <dbReference type="NCBI Taxonomy" id="227884"/>
    <lineage>
        <taxon>Eukaryota</taxon>
        <taxon>Metazoa</taxon>
        <taxon>Ecdysozoa</taxon>
        <taxon>Nematoda</taxon>
        <taxon>Chromadorea</taxon>
        <taxon>Rhabditida</taxon>
        <taxon>Tylenchina</taxon>
        <taxon>Panagrolaimomorpha</taxon>
        <taxon>Panagrolaimoidea</taxon>
        <taxon>Panagrolaimidae</taxon>
        <taxon>Panagrolaimus</taxon>
    </lineage>
</organism>
<feature type="transmembrane region" description="Helical" evidence="1">
    <location>
        <begin position="35"/>
        <end position="56"/>
    </location>
</feature>
<proteinExistence type="predicted"/>
<evidence type="ECO:0000313" key="3">
    <source>
        <dbReference type="WBParaSite" id="PDA_v2.g8422.t1"/>
    </source>
</evidence>
<protein>
    <submittedName>
        <fullName evidence="3">Uncharacterized protein</fullName>
    </submittedName>
</protein>
<keyword evidence="1" id="KW-0812">Transmembrane</keyword>
<feature type="transmembrane region" description="Helical" evidence="1">
    <location>
        <begin position="68"/>
        <end position="88"/>
    </location>
</feature>